<reference evidence="1" key="1">
    <citation type="submission" date="2023-04" db="EMBL/GenBank/DDBJ databases">
        <title>Chromosome-level genome of Chaenocephalus aceratus.</title>
        <authorList>
            <person name="Park H."/>
        </authorList>
    </citation>
    <scope>NUCLEOTIDE SEQUENCE</scope>
    <source>
        <strain evidence="1">DE</strain>
        <tissue evidence="1">Muscle</tissue>
    </source>
</reference>
<accession>A0AAD9CQ24</accession>
<protein>
    <submittedName>
        <fullName evidence="1">2-deoxy-scyllo-inosose synthase</fullName>
    </submittedName>
</protein>
<evidence type="ECO:0000313" key="1">
    <source>
        <dbReference type="EMBL" id="KAK1906252.1"/>
    </source>
</evidence>
<evidence type="ECO:0000313" key="2">
    <source>
        <dbReference type="Proteomes" id="UP001228049"/>
    </source>
</evidence>
<organism evidence="1 2">
    <name type="scientific">Dissostichus eleginoides</name>
    <name type="common">Patagonian toothfish</name>
    <name type="synonym">Dissostichus amissus</name>
    <dbReference type="NCBI Taxonomy" id="100907"/>
    <lineage>
        <taxon>Eukaryota</taxon>
        <taxon>Metazoa</taxon>
        <taxon>Chordata</taxon>
        <taxon>Craniata</taxon>
        <taxon>Vertebrata</taxon>
        <taxon>Euteleostomi</taxon>
        <taxon>Actinopterygii</taxon>
        <taxon>Neopterygii</taxon>
        <taxon>Teleostei</taxon>
        <taxon>Neoteleostei</taxon>
        <taxon>Acanthomorphata</taxon>
        <taxon>Eupercaria</taxon>
        <taxon>Perciformes</taxon>
        <taxon>Notothenioidei</taxon>
        <taxon>Nototheniidae</taxon>
        <taxon>Dissostichus</taxon>
    </lineage>
</organism>
<keyword evidence="2" id="KW-1185">Reference proteome</keyword>
<proteinExistence type="predicted"/>
<dbReference type="Proteomes" id="UP001228049">
    <property type="component" value="Unassembled WGS sequence"/>
</dbReference>
<dbReference type="AlphaFoldDB" id="A0AAD9CQ24"/>
<sequence>MIITVIKMYRTDLTAKDEGKMERRSLDPAKVLPTAPWTEQRSIGTLDSASDSTMLDWYHGQRQLLKLSPTMELHYQGQHQFLALSTTDSATEGSGSYRQTGASCLLAVRLWRLLCIHLRTHRLAY</sequence>
<gene>
    <name evidence="1" type="ORF">KUDE01_008653</name>
</gene>
<comment type="caution">
    <text evidence="1">The sequence shown here is derived from an EMBL/GenBank/DDBJ whole genome shotgun (WGS) entry which is preliminary data.</text>
</comment>
<name>A0AAD9CQ24_DISEL</name>
<dbReference type="EMBL" id="JASDAP010000001">
    <property type="protein sequence ID" value="KAK1906252.1"/>
    <property type="molecule type" value="Genomic_DNA"/>
</dbReference>